<dbReference type="Proteomes" id="UP000694388">
    <property type="component" value="Unplaced"/>
</dbReference>
<dbReference type="OMA" id="QHIFIHE"/>
<dbReference type="PANTHER" id="PTHR44170">
    <property type="entry name" value="PROTEIN SIDEKICK"/>
    <property type="match status" value="1"/>
</dbReference>
<dbReference type="PROSITE" id="PS50853">
    <property type="entry name" value="FN3"/>
    <property type="match status" value="3"/>
</dbReference>
<evidence type="ECO:0000259" key="3">
    <source>
        <dbReference type="PROSITE" id="PS50853"/>
    </source>
</evidence>
<evidence type="ECO:0000256" key="1">
    <source>
        <dbReference type="ARBA" id="ARBA00022737"/>
    </source>
</evidence>
<name>A0A8C4QAQ1_EPTBU</name>
<dbReference type="Ensembl" id="ENSEBUT00000013111.1">
    <property type="protein sequence ID" value="ENSEBUP00000012535.1"/>
    <property type="gene ID" value="ENSEBUG00000007966.1"/>
</dbReference>
<dbReference type="InterPro" id="IPR036116">
    <property type="entry name" value="FN3_sf"/>
</dbReference>
<dbReference type="GO" id="GO:0016020">
    <property type="term" value="C:membrane"/>
    <property type="evidence" value="ECO:0007669"/>
    <property type="project" value="UniProtKB-SubCell"/>
</dbReference>
<dbReference type="AlphaFoldDB" id="A0A8C4QAQ1"/>
<dbReference type="PANTHER" id="PTHR44170:SF6">
    <property type="entry name" value="CONTACTIN"/>
    <property type="match status" value="1"/>
</dbReference>
<dbReference type="InterPro" id="IPR003961">
    <property type="entry name" value="FN3_dom"/>
</dbReference>
<feature type="domain" description="Fibronectin type-III" evidence="3">
    <location>
        <begin position="1"/>
        <end position="83"/>
    </location>
</feature>
<accession>A0A8C4QAQ1</accession>
<evidence type="ECO:0000313" key="5">
    <source>
        <dbReference type="Proteomes" id="UP000694388"/>
    </source>
</evidence>
<keyword evidence="2" id="KW-1015">Disulfide bond</keyword>
<dbReference type="InterPro" id="IPR013783">
    <property type="entry name" value="Ig-like_fold"/>
</dbReference>
<dbReference type="SMART" id="SM00060">
    <property type="entry name" value="FN3"/>
    <property type="match status" value="2"/>
</dbReference>
<proteinExistence type="predicted"/>
<sequence length="230" mass="25794">MDHFVFTSLQTGIKCPAHSIHFPFIPIESPWRMLPLNVNPDVTRVAIHDLVPGWTYQFRLQAFNKVGYGPNSQATERIFLPEESPGEPPQHIFIHEILSTSLDVRWLPPPYRYRHGKIRGYLIRYQPVGLSGEFQVQNVSGGDKTSFILVDLLQWAAYEVAVAAYTAIGPGPYSPSSTSWTLQGAPRVPPRDVKAEVISSTSIKLSWLPPSPDTIPGIILGYKVSEEREM</sequence>
<organism evidence="4 5">
    <name type="scientific">Eptatretus burgeri</name>
    <name type="common">Inshore hagfish</name>
    <dbReference type="NCBI Taxonomy" id="7764"/>
    <lineage>
        <taxon>Eukaryota</taxon>
        <taxon>Metazoa</taxon>
        <taxon>Chordata</taxon>
        <taxon>Craniata</taxon>
        <taxon>Vertebrata</taxon>
        <taxon>Cyclostomata</taxon>
        <taxon>Myxini</taxon>
        <taxon>Myxiniformes</taxon>
        <taxon>Myxinidae</taxon>
        <taxon>Eptatretinae</taxon>
        <taxon>Eptatretus</taxon>
    </lineage>
</organism>
<dbReference type="Ensembl" id="ENSEBUT00000013103.1">
    <property type="protein sequence ID" value="ENSEBUP00000012527.1"/>
    <property type="gene ID" value="ENSEBUG00000007966.1"/>
</dbReference>
<dbReference type="GO" id="GO:0098609">
    <property type="term" value="P:cell-cell adhesion"/>
    <property type="evidence" value="ECO:0007669"/>
    <property type="project" value="TreeGrafter"/>
</dbReference>
<evidence type="ECO:0000313" key="4">
    <source>
        <dbReference type="Ensembl" id="ENSEBUP00000012535.1"/>
    </source>
</evidence>
<feature type="domain" description="Fibronectin type-III" evidence="3">
    <location>
        <begin position="189"/>
        <end position="230"/>
    </location>
</feature>
<reference evidence="4" key="1">
    <citation type="submission" date="2025-05" db="UniProtKB">
        <authorList>
            <consortium name="Ensembl"/>
        </authorList>
    </citation>
    <scope>IDENTIFICATION</scope>
</reference>
<protein>
    <recommendedName>
        <fullName evidence="3">Fibronectin type-III domain-containing protein</fullName>
    </recommendedName>
</protein>
<dbReference type="CDD" id="cd00063">
    <property type="entry name" value="FN3"/>
    <property type="match status" value="3"/>
</dbReference>
<dbReference type="FunFam" id="2.60.40.10:FF:000028">
    <property type="entry name" value="Neuronal cell adhesion molecule"/>
    <property type="match status" value="1"/>
</dbReference>
<evidence type="ECO:0000256" key="2">
    <source>
        <dbReference type="ARBA" id="ARBA00023157"/>
    </source>
</evidence>
<keyword evidence="5" id="KW-1185">Reference proteome</keyword>
<dbReference type="SUPFAM" id="SSF49265">
    <property type="entry name" value="Fibronectin type III"/>
    <property type="match status" value="2"/>
</dbReference>
<dbReference type="Gene3D" id="2.60.40.10">
    <property type="entry name" value="Immunoglobulins"/>
    <property type="match status" value="3"/>
</dbReference>
<feature type="domain" description="Fibronectin type-III" evidence="3">
    <location>
        <begin position="88"/>
        <end position="184"/>
    </location>
</feature>
<dbReference type="Pfam" id="PF00041">
    <property type="entry name" value="fn3"/>
    <property type="match status" value="2"/>
</dbReference>
<dbReference type="GeneTree" id="ENSGT00940000155761"/>
<keyword evidence="1" id="KW-0677">Repeat</keyword>